<dbReference type="WBParaSite" id="L893_g31287.t1">
    <property type="protein sequence ID" value="L893_g31287.t1"/>
    <property type="gene ID" value="L893_g31287"/>
</dbReference>
<proteinExistence type="predicted"/>
<name>A0A1I7ZZC3_9BILA</name>
<organism evidence="2 3">
    <name type="scientific">Steinernema glaseri</name>
    <dbReference type="NCBI Taxonomy" id="37863"/>
    <lineage>
        <taxon>Eukaryota</taxon>
        <taxon>Metazoa</taxon>
        <taxon>Ecdysozoa</taxon>
        <taxon>Nematoda</taxon>
        <taxon>Chromadorea</taxon>
        <taxon>Rhabditida</taxon>
        <taxon>Tylenchina</taxon>
        <taxon>Panagrolaimomorpha</taxon>
        <taxon>Strongyloidoidea</taxon>
        <taxon>Steinernematidae</taxon>
        <taxon>Steinernema</taxon>
    </lineage>
</organism>
<dbReference type="Proteomes" id="UP000095287">
    <property type="component" value="Unplaced"/>
</dbReference>
<reference evidence="3" key="1">
    <citation type="submission" date="2016-11" db="UniProtKB">
        <authorList>
            <consortium name="WormBaseParasite"/>
        </authorList>
    </citation>
    <scope>IDENTIFICATION</scope>
</reference>
<accession>A0A1I7ZZC3</accession>
<feature type="region of interest" description="Disordered" evidence="1">
    <location>
        <begin position="23"/>
        <end position="87"/>
    </location>
</feature>
<protein>
    <submittedName>
        <fullName evidence="3">Secreted protein</fullName>
    </submittedName>
</protein>
<evidence type="ECO:0000256" key="1">
    <source>
        <dbReference type="SAM" id="MobiDB-lite"/>
    </source>
</evidence>
<dbReference type="AlphaFoldDB" id="A0A1I7ZZC3"/>
<feature type="compositionally biased region" description="Basic residues" evidence="1">
    <location>
        <begin position="57"/>
        <end position="66"/>
    </location>
</feature>
<sequence length="87" mass="9516">MALVVAFAGVLGPFAFVGSIKRKKERCRSAPGTDRGASSDDSKKLRAASEQQPKERSSKRHKAKDKRAHELKPKEIPLNEKEASACP</sequence>
<evidence type="ECO:0000313" key="3">
    <source>
        <dbReference type="WBParaSite" id="L893_g31287.t1"/>
    </source>
</evidence>
<feature type="compositionally biased region" description="Basic and acidic residues" evidence="1">
    <location>
        <begin position="67"/>
        <end position="87"/>
    </location>
</feature>
<evidence type="ECO:0000313" key="2">
    <source>
        <dbReference type="Proteomes" id="UP000095287"/>
    </source>
</evidence>
<keyword evidence="2" id="KW-1185">Reference proteome</keyword>